<dbReference type="Gene3D" id="1.10.10.1450">
    <property type="match status" value="1"/>
</dbReference>
<dbReference type="Gene3D" id="3.30.420.10">
    <property type="entry name" value="Ribonuclease H-like superfamily/Ribonuclease H"/>
    <property type="match status" value="1"/>
</dbReference>
<dbReference type="InterPro" id="IPR052709">
    <property type="entry name" value="Transposase-MT_Hybrid"/>
</dbReference>
<accession>A0ABR1EQ69</accession>
<evidence type="ECO:0000313" key="3">
    <source>
        <dbReference type="Proteomes" id="UP001303046"/>
    </source>
</evidence>
<dbReference type="InterPro" id="IPR041426">
    <property type="entry name" value="Mos1_HTH"/>
</dbReference>
<feature type="domain" description="Mos1 transposase HTH" evidence="1">
    <location>
        <begin position="19"/>
        <end position="67"/>
    </location>
</feature>
<organism evidence="2 3">
    <name type="scientific">Necator americanus</name>
    <name type="common">Human hookworm</name>
    <dbReference type="NCBI Taxonomy" id="51031"/>
    <lineage>
        <taxon>Eukaryota</taxon>
        <taxon>Metazoa</taxon>
        <taxon>Ecdysozoa</taxon>
        <taxon>Nematoda</taxon>
        <taxon>Chromadorea</taxon>
        <taxon>Rhabditida</taxon>
        <taxon>Rhabditina</taxon>
        <taxon>Rhabditomorpha</taxon>
        <taxon>Strongyloidea</taxon>
        <taxon>Ancylostomatidae</taxon>
        <taxon>Bunostominae</taxon>
        <taxon>Necator</taxon>
    </lineage>
</organism>
<dbReference type="PANTHER" id="PTHR46060:SF2">
    <property type="entry name" value="HISTONE-LYSINE N-METHYLTRANSFERASE SETMAR"/>
    <property type="match status" value="1"/>
</dbReference>
<evidence type="ECO:0000259" key="1">
    <source>
        <dbReference type="Pfam" id="PF17906"/>
    </source>
</evidence>
<dbReference type="PANTHER" id="PTHR46060">
    <property type="entry name" value="MARINER MOS1 TRANSPOSASE-LIKE PROTEIN"/>
    <property type="match status" value="1"/>
</dbReference>
<dbReference type="Proteomes" id="UP001303046">
    <property type="component" value="Unassembled WGS sequence"/>
</dbReference>
<dbReference type="EMBL" id="JAVFWL010000006">
    <property type="protein sequence ID" value="KAK6764779.1"/>
    <property type="molecule type" value="Genomic_DNA"/>
</dbReference>
<proteinExistence type="predicted"/>
<reference evidence="2 3" key="1">
    <citation type="submission" date="2023-08" db="EMBL/GenBank/DDBJ databases">
        <title>A Necator americanus chromosomal reference genome.</title>
        <authorList>
            <person name="Ilik V."/>
            <person name="Petrzelkova K.J."/>
            <person name="Pardy F."/>
            <person name="Fuh T."/>
            <person name="Niatou-Singa F.S."/>
            <person name="Gouil Q."/>
            <person name="Baker L."/>
            <person name="Ritchie M.E."/>
            <person name="Jex A.R."/>
            <person name="Gazzola D."/>
            <person name="Li H."/>
            <person name="Toshio Fujiwara R."/>
            <person name="Zhan B."/>
            <person name="Aroian R.V."/>
            <person name="Pafco B."/>
            <person name="Schwarz E.M."/>
        </authorList>
    </citation>
    <scope>NUCLEOTIDE SEQUENCE [LARGE SCALE GENOMIC DNA]</scope>
    <source>
        <strain evidence="2 3">Aroian</strain>
        <tissue evidence="2">Whole animal</tissue>
    </source>
</reference>
<dbReference type="Pfam" id="PF17906">
    <property type="entry name" value="HTH_48"/>
    <property type="match status" value="1"/>
</dbReference>
<dbReference type="InterPro" id="IPR036397">
    <property type="entry name" value="RNaseH_sf"/>
</dbReference>
<protein>
    <recommendedName>
        <fullName evidence="1">Mos1 transposase HTH domain-containing protein</fullName>
    </recommendedName>
</protein>
<comment type="caution">
    <text evidence="2">The sequence shown here is derived from an EMBL/GenBank/DDBJ whole genome shotgun (WGS) entry which is preliminary data.</text>
</comment>
<gene>
    <name evidence="2" type="primary">Necator_chrX.g25088</name>
    <name evidence="2" type="ORF">RB195_024922</name>
</gene>
<evidence type="ECO:0000313" key="2">
    <source>
        <dbReference type="EMBL" id="KAK6764779.1"/>
    </source>
</evidence>
<sequence length="321" mass="37375">MGFGGVLDDSTFLQSEHSTHILHVLFYEIETGHPVAEAHRNLSQVFGTEAPSEWSVRVWFQCFKAGNKKLEDEPRSGRPTTISFDELKHLEKQHPYESVRYFAATLGCSLSTVSNGLRSPGMVKKLGQWLPHKFSDGNRQRRLDICTQLLSRSRRFDWLDTTVTGDEKWVLYVNHTHKRTWYAGDEIPDPFVKGKIHEKCAQLQRLADKIHKEHPKLDNVRLLHDNARPHITKTSQEILELGWEVLPHPPYSPVLALSDYHLFRSLQHHLEEKRYDDRDHLENDLRAFFASKSPGFYAKGIRELVRRWQKVVDVDGDYFVE</sequence>
<name>A0ABR1EQ69_NECAM</name>
<keyword evidence="3" id="KW-1185">Reference proteome</keyword>